<protein>
    <submittedName>
        <fullName evidence="2">Uncharacterized protein</fullName>
    </submittedName>
</protein>
<sequence length="572" mass="62858">MFTRKSLLLLLLILAVLCVSSHSTGKPLVPPPPSPTNPNHTLLGKLMDKLHSILPNQVSPSVDPDVSGWSVAQLKEWLTDHDVDWKTVKSPEKRDYVALVLHYRRAARENADLAQAKVESALDELSSWLEKDGKITKQNAGKIVNTIKKSLVEVAKEGEVRGEALKKALANAKEEVVKQKVATAEEWDEIEKEVERGLIGARNQTQKYYGEVVKRAQDGLQTLLDRIRNELRAQKGMTEDNIEYIVNQVKDRIESVQDWGAAKKEEEEKWVDSVKKDLVNKKAVTEDQLQGIVNRIETIYIGYKAAAVGSAKGTYDTTQDRLQPLLDRVTVNLQQYKDLSQDTIDSVTTSLRARFSSTLPWVEPPPPPAYLEAIRADLEKRRIATASELNSILDTVRNTLDDYTSAFLAYAGAATATAQSAFSAATECASSAASSASSAASNVASEATSFAGSAASRATEAVVGKAEDAKEASEEEVQGVLDNIKKHLIETKDWSADQVNWVVAYVRDSLVGAKKATEQGVEGVVDGVRGYLAETKKASEDEITRVVDGIRQELQAWYQKVPWVGGTKKDEL</sequence>
<evidence type="ECO:0000313" key="3">
    <source>
        <dbReference type="Proteomes" id="UP000274822"/>
    </source>
</evidence>
<evidence type="ECO:0000313" key="2">
    <source>
        <dbReference type="EMBL" id="RUS28650.1"/>
    </source>
</evidence>
<proteinExistence type="predicted"/>
<feature type="chain" id="PRO_5019476462" evidence="1">
    <location>
        <begin position="22"/>
        <end position="572"/>
    </location>
</feature>
<gene>
    <name evidence="2" type="ORF">BC938DRAFT_481638</name>
</gene>
<dbReference type="AlphaFoldDB" id="A0A433QFR3"/>
<reference evidence="2 3" key="1">
    <citation type="journal article" date="2018" name="New Phytol.">
        <title>Phylogenomics of Endogonaceae and evolution of mycorrhizas within Mucoromycota.</title>
        <authorList>
            <person name="Chang Y."/>
            <person name="Desiro A."/>
            <person name="Na H."/>
            <person name="Sandor L."/>
            <person name="Lipzen A."/>
            <person name="Clum A."/>
            <person name="Barry K."/>
            <person name="Grigoriev I.V."/>
            <person name="Martin F.M."/>
            <person name="Stajich J.E."/>
            <person name="Smith M.E."/>
            <person name="Bonito G."/>
            <person name="Spatafora J.W."/>
        </authorList>
    </citation>
    <scope>NUCLEOTIDE SEQUENCE [LARGE SCALE GENOMIC DNA]</scope>
    <source>
        <strain evidence="2 3">AD002</strain>
    </source>
</reference>
<dbReference type="EMBL" id="RBNJ01006345">
    <property type="protein sequence ID" value="RUS28650.1"/>
    <property type="molecule type" value="Genomic_DNA"/>
</dbReference>
<dbReference type="Proteomes" id="UP000274822">
    <property type="component" value="Unassembled WGS sequence"/>
</dbReference>
<comment type="caution">
    <text evidence="2">The sequence shown here is derived from an EMBL/GenBank/DDBJ whole genome shotgun (WGS) entry which is preliminary data.</text>
</comment>
<feature type="signal peptide" evidence="1">
    <location>
        <begin position="1"/>
        <end position="21"/>
    </location>
</feature>
<evidence type="ECO:0000256" key="1">
    <source>
        <dbReference type="SAM" id="SignalP"/>
    </source>
</evidence>
<organism evidence="2 3">
    <name type="scientific">Jimgerdemannia flammicorona</name>
    <dbReference type="NCBI Taxonomy" id="994334"/>
    <lineage>
        <taxon>Eukaryota</taxon>
        <taxon>Fungi</taxon>
        <taxon>Fungi incertae sedis</taxon>
        <taxon>Mucoromycota</taxon>
        <taxon>Mucoromycotina</taxon>
        <taxon>Endogonomycetes</taxon>
        <taxon>Endogonales</taxon>
        <taxon>Endogonaceae</taxon>
        <taxon>Jimgerdemannia</taxon>
    </lineage>
</organism>
<accession>A0A433QFR3</accession>
<name>A0A433QFR3_9FUNG</name>
<keyword evidence="1" id="KW-0732">Signal</keyword>
<keyword evidence="3" id="KW-1185">Reference proteome</keyword>